<dbReference type="Gene3D" id="1.10.405.20">
    <property type="match status" value="1"/>
</dbReference>
<keyword evidence="3" id="KW-1185">Reference proteome</keyword>
<dbReference type="Gene3D" id="3.30.70.1990">
    <property type="match status" value="1"/>
</dbReference>
<dbReference type="Proteomes" id="UP001309876">
    <property type="component" value="Unassembled WGS sequence"/>
</dbReference>
<keyword evidence="1" id="KW-0812">Transmembrane</keyword>
<reference evidence="2 3" key="1">
    <citation type="submission" date="2023-08" db="EMBL/GenBank/DDBJ databases">
        <title>Black Yeasts Isolated from many extreme environments.</title>
        <authorList>
            <person name="Coleine C."/>
            <person name="Stajich J.E."/>
            <person name="Selbmann L."/>
        </authorList>
    </citation>
    <scope>NUCLEOTIDE SEQUENCE [LARGE SCALE GENOMIC DNA]</scope>
    <source>
        <strain evidence="2 3">CCFEE 5910</strain>
    </source>
</reference>
<evidence type="ECO:0000313" key="2">
    <source>
        <dbReference type="EMBL" id="KAK5086410.1"/>
    </source>
</evidence>
<organism evidence="2 3">
    <name type="scientific">Lithohypha guttulata</name>
    <dbReference type="NCBI Taxonomy" id="1690604"/>
    <lineage>
        <taxon>Eukaryota</taxon>
        <taxon>Fungi</taxon>
        <taxon>Dikarya</taxon>
        <taxon>Ascomycota</taxon>
        <taxon>Pezizomycotina</taxon>
        <taxon>Eurotiomycetes</taxon>
        <taxon>Chaetothyriomycetidae</taxon>
        <taxon>Chaetothyriales</taxon>
        <taxon>Trichomeriaceae</taxon>
        <taxon>Lithohypha</taxon>
    </lineage>
</organism>
<name>A0AAN7Y720_9EURO</name>
<dbReference type="EMBL" id="JAVRRJ010000003">
    <property type="protein sequence ID" value="KAK5086410.1"/>
    <property type="molecule type" value="Genomic_DNA"/>
</dbReference>
<dbReference type="InterPro" id="IPR036188">
    <property type="entry name" value="FAD/NAD-bd_sf"/>
</dbReference>
<dbReference type="AlphaFoldDB" id="A0AAN7Y720"/>
<evidence type="ECO:0000313" key="3">
    <source>
        <dbReference type="Proteomes" id="UP001309876"/>
    </source>
</evidence>
<feature type="transmembrane region" description="Helical" evidence="1">
    <location>
        <begin position="364"/>
        <end position="387"/>
    </location>
</feature>
<keyword evidence="1" id="KW-1133">Transmembrane helix</keyword>
<proteinExistence type="predicted"/>
<gene>
    <name evidence="2" type="ORF">LTR05_003578</name>
</gene>
<comment type="caution">
    <text evidence="2">The sequence shown here is derived from an EMBL/GenBank/DDBJ whole genome shotgun (WGS) entry which is preliminary data.</text>
</comment>
<accession>A0AAN7Y720</accession>
<evidence type="ECO:0000256" key="1">
    <source>
        <dbReference type="SAM" id="Phobius"/>
    </source>
</evidence>
<evidence type="ECO:0008006" key="4">
    <source>
        <dbReference type="Google" id="ProtNLM"/>
    </source>
</evidence>
<dbReference type="SUPFAM" id="SSF51905">
    <property type="entry name" value="FAD/NAD(P)-binding domain"/>
    <property type="match status" value="1"/>
</dbReference>
<protein>
    <recommendedName>
        <fullName evidence="4">Amine oxidase domain-containing protein</fullName>
    </recommendedName>
</protein>
<dbReference type="Gene3D" id="3.50.50.60">
    <property type="entry name" value="FAD/NAD(P)-binding domain"/>
    <property type="match status" value="1"/>
</dbReference>
<sequence>MGVQLFRDHEQEGSQFPRHMFRFWCFVKDLITGEAENHKNTAETANGRLARKYQHVSIGNYLDSEHYSPSFKYDYLIPLLWSMAPDRALMDFPVTSLVKYLWNHELYRDDEPDWVTIPGGAAQFIRAVTEDHPDDCKHTATEIAEVVPEVDGKVLLRTKSEEFLFDHVILAVQADRALDLLGDSATPQEREILECFRTTQSIAVLHADTSLLPKQPTVCTISNHDDETPLPRQEVHSTSKMCLTYCLNRLQQIPEEHFDPLLLTVNPIHPPCPDLIRRIDEYSHPVYDAQAVKAQKLLHNIQNKRGISYCGAWTRHGLHEECFDSGLGVAQDHFGAMLPFEFVDWWSLPTKRPPANPWECFTRFWLFLMWFCTSLWGFLTATMDLVLEKRRTRTKGS</sequence>
<keyword evidence="1" id="KW-0472">Membrane</keyword>